<dbReference type="InterPro" id="IPR000182">
    <property type="entry name" value="GNAT_dom"/>
</dbReference>
<accession>A0ABN9YPP7</accession>
<dbReference type="InterPro" id="IPR052564">
    <property type="entry name" value="N-acetyltrans/Recomb-assoc"/>
</dbReference>
<dbReference type="PANTHER" id="PTHR43451">
    <property type="entry name" value="ACETYLTRANSFERASE (GNAT) FAMILY PROTEIN"/>
    <property type="match status" value="1"/>
</dbReference>
<dbReference type="EMBL" id="CAUZMB010000003">
    <property type="protein sequence ID" value="CAK1237103.1"/>
    <property type="molecule type" value="Genomic_DNA"/>
</dbReference>
<keyword evidence="2" id="KW-0687">Ribonucleoprotein</keyword>
<evidence type="ECO:0000313" key="3">
    <source>
        <dbReference type="Proteomes" id="UP001314166"/>
    </source>
</evidence>
<dbReference type="SUPFAM" id="SSF55729">
    <property type="entry name" value="Acyl-CoA N-acyltransferases (Nat)"/>
    <property type="match status" value="1"/>
</dbReference>
<organism evidence="2 3">
    <name type="scientific">Fructobacillus evanidus</name>
    <dbReference type="NCBI Taxonomy" id="3064281"/>
    <lineage>
        <taxon>Bacteria</taxon>
        <taxon>Bacillati</taxon>
        <taxon>Bacillota</taxon>
        <taxon>Bacilli</taxon>
        <taxon>Lactobacillales</taxon>
        <taxon>Lactobacillaceae</taxon>
        <taxon>Fructobacillus</taxon>
    </lineage>
</organism>
<dbReference type="PROSITE" id="PS51186">
    <property type="entry name" value="GNAT"/>
    <property type="match status" value="1"/>
</dbReference>
<name>A0ABN9YPP7_9LACO</name>
<evidence type="ECO:0000313" key="2">
    <source>
        <dbReference type="EMBL" id="CAK1237103.1"/>
    </source>
</evidence>
<comment type="caution">
    <text evidence="2">The sequence shown here is derived from an EMBL/GenBank/DDBJ whole genome shotgun (WGS) entry which is preliminary data.</text>
</comment>
<gene>
    <name evidence="2" type="ORF">R55214_HHFBAMCI_00639</name>
</gene>
<reference evidence="2 3" key="1">
    <citation type="submission" date="2023-10" db="EMBL/GenBank/DDBJ databases">
        <authorList>
            <person name="Botero Cardona J."/>
        </authorList>
    </citation>
    <scope>NUCLEOTIDE SEQUENCE [LARGE SCALE GENOMIC DNA]</scope>
    <source>
        <strain evidence="2 3">R-55214</strain>
    </source>
</reference>
<evidence type="ECO:0000259" key="1">
    <source>
        <dbReference type="PROSITE" id="PS51186"/>
    </source>
</evidence>
<feature type="domain" description="N-acetyltransferase" evidence="1">
    <location>
        <begin position="2"/>
        <end position="159"/>
    </location>
</feature>
<keyword evidence="3" id="KW-1185">Reference proteome</keyword>
<protein>
    <submittedName>
        <fullName evidence="2">Ribosomal protein S18 acetylase RimI and related acetyltransferases (RimI)</fullName>
    </submittedName>
</protein>
<dbReference type="GO" id="GO:0005840">
    <property type="term" value="C:ribosome"/>
    <property type="evidence" value="ECO:0007669"/>
    <property type="project" value="UniProtKB-KW"/>
</dbReference>
<dbReference type="Proteomes" id="UP001314166">
    <property type="component" value="Unassembled WGS sequence"/>
</dbReference>
<dbReference type="RefSeq" id="WP_338343615.1">
    <property type="nucleotide sequence ID" value="NZ_CAUZLM010000004.1"/>
</dbReference>
<dbReference type="CDD" id="cd04301">
    <property type="entry name" value="NAT_SF"/>
    <property type="match status" value="1"/>
</dbReference>
<proteinExistence type="predicted"/>
<sequence>MIRYRSFKNSDAEEVSRLVKETMLTTNIKDYSKEYVENDLKRLTAQDFKERAKYFHCYVFIDDAVNKIIAVGSIGAYWGKKDEGSLFNIFVSPEYQGQGIGKRVIQVLEQDEYFNRAKRIEIPSSITGLGFYQKMGYSFKNGQDALDDEQLYRLEKFNKKAYDVES</sequence>
<dbReference type="Gene3D" id="3.40.630.30">
    <property type="match status" value="1"/>
</dbReference>
<dbReference type="PANTHER" id="PTHR43451:SF1">
    <property type="entry name" value="ACETYLTRANSFERASE"/>
    <property type="match status" value="1"/>
</dbReference>
<keyword evidence="2" id="KW-0689">Ribosomal protein</keyword>
<dbReference type="InterPro" id="IPR016181">
    <property type="entry name" value="Acyl_CoA_acyltransferase"/>
</dbReference>
<dbReference type="Pfam" id="PF00583">
    <property type="entry name" value="Acetyltransf_1"/>
    <property type="match status" value="1"/>
</dbReference>